<evidence type="ECO:0000313" key="1">
    <source>
        <dbReference type="EMBL" id="VAX02873.1"/>
    </source>
</evidence>
<protein>
    <submittedName>
        <fullName evidence="1">Uncharacterized protein</fullName>
    </submittedName>
</protein>
<organism evidence="1">
    <name type="scientific">hydrothermal vent metagenome</name>
    <dbReference type="NCBI Taxonomy" id="652676"/>
    <lineage>
        <taxon>unclassified sequences</taxon>
        <taxon>metagenomes</taxon>
        <taxon>ecological metagenomes</taxon>
    </lineage>
</organism>
<accession>A0A3B1ASP1</accession>
<proteinExistence type="predicted"/>
<dbReference type="EMBL" id="UOFU01000298">
    <property type="protein sequence ID" value="VAX02873.1"/>
    <property type="molecule type" value="Genomic_DNA"/>
</dbReference>
<reference evidence="1" key="1">
    <citation type="submission" date="2018-06" db="EMBL/GenBank/DDBJ databases">
        <authorList>
            <person name="Zhirakovskaya E."/>
        </authorList>
    </citation>
    <scope>NUCLEOTIDE SEQUENCE</scope>
</reference>
<dbReference type="AlphaFoldDB" id="A0A3B1ASP1"/>
<sequence>MWAVLPGLCSCSARQNEHGVVVHPYRLPVPVPATATALSTDAVRYRSPVSYSGMDFSIMPYFYISVWEFMFEGPLDHGLSCQGGIMGK</sequence>
<gene>
    <name evidence="1" type="ORF">MNBD_GAMMA20-533</name>
</gene>
<name>A0A3B1ASP1_9ZZZZ</name>